<organism evidence="1 2">
    <name type="scientific">Malassezia furfur</name>
    <name type="common">Pityriasis versicolor infection agent</name>
    <name type="synonym">Pityrosporum furfur</name>
    <dbReference type="NCBI Taxonomy" id="55194"/>
    <lineage>
        <taxon>Eukaryota</taxon>
        <taxon>Fungi</taxon>
        <taxon>Dikarya</taxon>
        <taxon>Basidiomycota</taxon>
        <taxon>Ustilaginomycotina</taxon>
        <taxon>Malasseziomycetes</taxon>
        <taxon>Malasseziales</taxon>
        <taxon>Malasseziaceae</taxon>
        <taxon>Malassezia</taxon>
    </lineage>
</organism>
<dbReference type="SUPFAM" id="SSF64356">
    <property type="entry name" value="SNARE-like"/>
    <property type="match status" value="1"/>
</dbReference>
<evidence type="ECO:0008006" key="3">
    <source>
        <dbReference type="Google" id="ProtNLM"/>
    </source>
</evidence>
<gene>
    <name evidence="1" type="ORF">GLX27_004330</name>
</gene>
<dbReference type="Proteomes" id="UP000818624">
    <property type="component" value="Chromosome 6"/>
</dbReference>
<proteinExistence type="predicted"/>
<evidence type="ECO:0000313" key="1">
    <source>
        <dbReference type="EMBL" id="WFD49646.1"/>
    </source>
</evidence>
<dbReference type="EMBL" id="CP046239">
    <property type="protein sequence ID" value="WFD49646.1"/>
    <property type="molecule type" value="Genomic_DNA"/>
</dbReference>
<protein>
    <recommendedName>
        <fullName evidence="3">Trafficking protein particle complex subunit</fullName>
    </recommendedName>
</protein>
<accession>A0ABY8EVT2</accession>
<sequence>MIYGYMTHTNVKFLLMLQLNDDPVQDSDVQTLFRAIRLVYVNYVSDPFVSVHPGDLPGSNVFGNGDPPSIAPSAETDAKTITSKKFDHQIEMIAGWTSATA</sequence>
<keyword evidence="2" id="KW-1185">Reference proteome</keyword>
<name>A0ABY8EVT2_MALFU</name>
<reference evidence="1 2" key="1">
    <citation type="journal article" date="2020" name="Elife">
        <title>Loss of centromere function drives karyotype evolution in closely related Malassezia species.</title>
        <authorList>
            <person name="Sankaranarayanan S.R."/>
            <person name="Ianiri G."/>
            <person name="Coelho M.A."/>
            <person name="Reza M.H."/>
            <person name="Thimmappa B.C."/>
            <person name="Ganguly P."/>
            <person name="Vadnala R.N."/>
            <person name="Sun S."/>
            <person name="Siddharthan R."/>
            <person name="Tellgren-Roth C."/>
            <person name="Dawson T.L."/>
            <person name="Heitman J."/>
            <person name="Sanyal K."/>
        </authorList>
    </citation>
    <scope>NUCLEOTIDE SEQUENCE [LARGE SCALE GENOMIC DNA]</scope>
    <source>
        <strain evidence="1">CBS14141</strain>
    </source>
</reference>
<dbReference type="InterPro" id="IPR011012">
    <property type="entry name" value="Longin-like_dom_sf"/>
</dbReference>
<evidence type="ECO:0000313" key="2">
    <source>
        <dbReference type="Proteomes" id="UP000818624"/>
    </source>
</evidence>
<dbReference type="InterPro" id="IPR006722">
    <property type="entry name" value="Sedlin"/>
</dbReference>
<dbReference type="Gene3D" id="3.30.450.70">
    <property type="match status" value="1"/>
</dbReference>
<dbReference type="Pfam" id="PF04628">
    <property type="entry name" value="Sedlin_N"/>
    <property type="match status" value="1"/>
</dbReference>